<sequence length="434" mass="48596">MKTKVITHYDSPHQFEPLLPAEAVVAPLLELASDLTRKATALGTTSGKAAQFELRKLLRSMNSYYTNRIEGEHTRPSDIERALQQDFSANADLARKQRLAVAHIRTEEYCESELDRKLATMGDEAARWLYSPDALSWLHRELFSGLPADDLQLSDGSAMVPGEIRQRGVAVGRHEAPTWESLPGFLKRWQAVYSGTRRGEASIVALAAAHHRLAWMHPFLDGNGRVTRLHTHLLLHSWGLTNGLWSPLRGFARTETKYKTLLQAADEHRRGDLDGRGNLTQSGLIEWIRYTLEICMDQVEFMQQQLNVQGMRDRIQAALAYETTVVKSSVRAEALMPLHYLFATQGELGRADFKAMTGLSDRLATSTVSALLQRGFLATDSPYGNLRFAIPRHALRFYFPALWPEAEQDQALLDGDAGLVSMPRRKRPAGTAPG</sequence>
<evidence type="ECO:0000256" key="1">
    <source>
        <dbReference type="PIRSR" id="PIRSR640198-1"/>
    </source>
</evidence>
<dbReference type="EMBL" id="VYSB01000001">
    <property type="protein sequence ID" value="MYZ51050.1"/>
    <property type="molecule type" value="Genomic_DNA"/>
</dbReference>
<evidence type="ECO:0000259" key="3">
    <source>
        <dbReference type="PROSITE" id="PS51459"/>
    </source>
</evidence>
<evidence type="ECO:0000313" key="4">
    <source>
        <dbReference type="EMBL" id="MYZ51050.1"/>
    </source>
</evidence>
<dbReference type="PROSITE" id="PS51459">
    <property type="entry name" value="FIDO"/>
    <property type="match status" value="1"/>
</dbReference>
<feature type="active site" evidence="1">
    <location>
        <position position="217"/>
    </location>
</feature>
<dbReference type="PANTHER" id="PTHR13504">
    <property type="entry name" value="FIDO DOMAIN-CONTAINING PROTEIN DDB_G0283145"/>
    <property type="match status" value="1"/>
</dbReference>
<accession>A0A7C9J682</accession>
<organism evidence="4 5">
    <name type="scientific">Malikia spinosa</name>
    <dbReference type="NCBI Taxonomy" id="86180"/>
    <lineage>
        <taxon>Bacteria</taxon>
        <taxon>Pseudomonadati</taxon>
        <taxon>Pseudomonadota</taxon>
        <taxon>Betaproteobacteria</taxon>
        <taxon>Burkholderiales</taxon>
        <taxon>Comamonadaceae</taxon>
        <taxon>Malikia</taxon>
    </lineage>
</organism>
<dbReference type="Proteomes" id="UP000481947">
    <property type="component" value="Unassembled WGS sequence"/>
</dbReference>
<dbReference type="InterPro" id="IPR036597">
    <property type="entry name" value="Fido-like_dom_sf"/>
</dbReference>
<feature type="binding site" evidence="2">
    <location>
        <begin position="171"/>
        <end position="174"/>
    </location>
    <ligand>
        <name>ATP</name>
        <dbReference type="ChEBI" id="CHEBI:30616"/>
    </ligand>
</feature>
<dbReference type="InterPro" id="IPR040198">
    <property type="entry name" value="Fido_containing"/>
</dbReference>
<proteinExistence type="predicted"/>
<protein>
    <submittedName>
        <fullName evidence="4">Fic family protein</fullName>
    </submittedName>
</protein>
<dbReference type="InterPro" id="IPR003812">
    <property type="entry name" value="Fido"/>
</dbReference>
<feature type="domain" description="Fido" evidence="3">
    <location>
        <begin position="130"/>
        <end position="290"/>
    </location>
</feature>
<gene>
    <name evidence="4" type="ORF">F5985_02590</name>
</gene>
<dbReference type="Pfam" id="PF02661">
    <property type="entry name" value="Fic"/>
    <property type="match status" value="1"/>
</dbReference>
<dbReference type="AlphaFoldDB" id="A0A7C9J682"/>
<feature type="binding site" evidence="2">
    <location>
        <begin position="221"/>
        <end position="228"/>
    </location>
    <ligand>
        <name>ATP</name>
        <dbReference type="ChEBI" id="CHEBI:30616"/>
    </ligand>
</feature>
<dbReference type="SUPFAM" id="SSF140931">
    <property type="entry name" value="Fic-like"/>
    <property type="match status" value="1"/>
</dbReference>
<dbReference type="Gene3D" id="1.10.3290.10">
    <property type="entry name" value="Fido-like domain"/>
    <property type="match status" value="1"/>
</dbReference>
<evidence type="ECO:0000313" key="5">
    <source>
        <dbReference type="Proteomes" id="UP000481947"/>
    </source>
</evidence>
<dbReference type="PANTHER" id="PTHR13504:SF38">
    <property type="entry name" value="FIDO DOMAIN-CONTAINING PROTEIN"/>
    <property type="match status" value="1"/>
</dbReference>
<comment type="caution">
    <text evidence="4">The sequence shown here is derived from an EMBL/GenBank/DDBJ whole genome shotgun (WGS) entry which is preliminary data.</text>
</comment>
<keyword evidence="2" id="KW-0067">ATP-binding</keyword>
<keyword evidence="2" id="KW-0547">Nucleotide-binding</keyword>
<dbReference type="GO" id="GO:0005524">
    <property type="term" value="F:ATP binding"/>
    <property type="evidence" value="ECO:0007669"/>
    <property type="project" value="UniProtKB-KW"/>
</dbReference>
<reference evidence="4 5" key="1">
    <citation type="submission" date="2019-09" db="EMBL/GenBank/DDBJ databases">
        <title>Identification of Malikia spinosa a prominent benzene-, toluene-, and ethylbenzene-degrading bacterium: enrichment, isolation and whole genome sequencing.</title>
        <authorList>
            <person name="Tancsics A."/>
            <person name="Revesz F."/>
            <person name="Kriszt B."/>
        </authorList>
    </citation>
    <scope>NUCLEOTIDE SEQUENCE [LARGE SCALE GENOMIC DNA]</scope>
    <source>
        <strain evidence="4 5">AB6</strain>
    </source>
</reference>
<name>A0A7C9J682_9BURK</name>
<dbReference type="RefSeq" id="WP_161124170.1">
    <property type="nucleotide sequence ID" value="NZ_VYSB01000001.1"/>
</dbReference>
<evidence type="ECO:0000256" key="2">
    <source>
        <dbReference type="PIRSR" id="PIRSR640198-2"/>
    </source>
</evidence>